<dbReference type="InterPro" id="IPR001647">
    <property type="entry name" value="HTH_TetR"/>
</dbReference>
<dbReference type="SUPFAM" id="SSF46689">
    <property type="entry name" value="Homeodomain-like"/>
    <property type="match status" value="1"/>
</dbReference>
<dbReference type="PANTHER" id="PTHR43479">
    <property type="entry name" value="ACREF/ENVCD OPERON REPRESSOR-RELATED"/>
    <property type="match status" value="1"/>
</dbReference>
<dbReference type="Pfam" id="PF14278">
    <property type="entry name" value="TetR_C_8"/>
    <property type="match status" value="1"/>
</dbReference>
<dbReference type="OrthoDB" id="9810250at2"/>
<dbReference type="InterPro" id="IPR009057">
    <property type="entry name" value="Homeodomain-like_sf"/>
</dbReference>
<dbReference type="Gene3D" id="1.10.357.10">
    <property type="entry name" value="Tetracycline Repressor, domain 2"/>
    <property type="match status" value="1"/>
</dbReference>
<dbReference type="Proteomes" id="UP000306409">
    <property type="component" value="Chromosome"/>
</dbReference>
<evidence type="ECO:0000313" key="2">
    <source>
        <dbReference type="EMBL" id="QNU68130.1"/>
    </source>
</evidence>
<dbReference type="EMBL" id="CP061336">
    <property type="protein sequence ID" value="QNU68130.1"/>
    <property type="molecule type" value="Genomic_DNA"/>
</dbReference>
<dbReference type="KEGG" id="rher:EHE19_006785"/>
<dbReference type="GO" id="GO:0003677">
    <property type="term" value="F:DNA binding"/>
    <property type="evidence" value="ECO:0007669"/>
    <property type="project" value="UniProtKB-UniRule"/>
</dbReference>
<sequence>MNKMNNGKVDRRVKYTKMVLKESLINLLEQKDISQISIKEICEVADINRATFYSHYNDQYDLLRKIEDELLNNINEHIMAFGQKNSEMNAILLAEKTFEYIKENAKLCKLLLSERGDFSFQKKLMMLVYDLIISELTDNTKISKEDAEYIYSFTITGCVGIVQKWLDDDLKKPPYFMAEIIINLTVGMMSLLKEENKLN</sequence>
<evidence type="ECO:0000256" key="1">
    <source>
        <dbReference type="ARBA" id="ARBA00023125"/>
    </source>
</evidence>
<organism evidence="2 3">
    <name type="scientific">Ruminiclostridium herbifermentans</name>
    <dbReference type="NCBI Taxonomy" id="2488810"/>
    <lineage>
        <taxon>Bacteria</taxon>
        <taxon>Bacillati</taxon>
        <taxon>Bacillota</taxon>
        <taxon>Clostridia</taxon>
        <taxon>Eubacteriales</taxon>
        <taxon>Oscillospiraceae</taxon>
        <taxon>Ruminiclostridium</taxon>
    </lineage>
</organism>
<evidence type="ECO:0000313" key="3">
    <source>
        <dbReference type="Proteomes" id="UP000306409"/>
    </source>
</evidence>
<dbReference type="InterPro" id="IPR050624">
    <property type="entry name" value="HTH-type_Tx_Regulator"/>
</dbReference>
<accession>A0A4U7JCP4</accession>
<dbReference type="PANTHER" id="PTHR43479:SF7">
    <property type="entry name" value="TETR-FAMILY TRANSCRIPTIONAL REGULATOR"/>
    <property type="match status" value="1"/>
</dbReference>
<protein>
    <submittedName>
        <fullName evidence="2">TetR/AcrR family transcriptional regulator</fullName>
    </submittedName>
</protein>
<dbReference type="RefSeq" id="WP_137698867.1">
    <property type="nucleotide sequence ID" value="NZ_CP061336.1"/>
</dbReference>
<dbReference type="AlphaFoldDB" id="A0A4U7JCP4"/>
<dbReference type="PROSITE" id="PS50977">
    <property type="entry name" value="HTH_TETR_2"/>
    <property type="match status" value="1"/>
</dbReference>
<gene>
    <name evidence="2" type="ORF">EHE19_006785</name>
</gene>
<reference evidence="2 3" key="1">
    <citation type="submission" date="2020-09" db="EMBL/GenBank/DDBJ databases">
        <title>Characterization and genome sequencing of Ruminiclostridium sp. nov. MA18.</title>
        <authorList>
            <person name="Rettenmaier R."/>
            <person name="Kowollik M.-L."/>
            <person name="Liebl W."/>
            <person name="Zverlov V."/>
        </authorList>
    </citation>
    <scope>NUCLEOTIDE SEQUENCE [LARGE SCALE GENOMIC DNA]</scope>
    <source>
        <strain evidence="2 3">MA18</strain>
    </source>
</reference>
<dbReference type="InterPro" id="IPR039532">
    <property type="entry name" value="TetR_C_Firmicutes"/>
</dbReference>
<proteinExistence type="predicted"/>
<keyword evidence="3" id="KW-1185">Reference proteome</keyword>
<keyword evidence="1" id="KW-0238">DNA-binding</keyword>
<name>A0A4U7JCP4_9FIRM</name>